<accession>A0A7V7UBS7</accession>
<sequence length="199" mass="23242">MRKELPYFQIEGAYGGNQDWLKDPMMKLGGCAALTVCDTSIYLALHQNKTHLFPFALDQLNKEAYIQFSKKMKPYLAPRIRGIDRLEIYIEGMEKYLKDTGDKEIKVTGFAGESNVEDAMKVVKKQIDMEIPIPYLLLKHKKKSMDFFTWHWFLLVGYEEFDDEMMVKAATYGAYHWLSLRELWDTGYKEKGGMILLNK</sequence>
<dbReference type="AlphaFoldDB" id="A0A7V7UBS7"/>
<reference evidence="1 2" key="2">
    <citation type="submission" date="2020-02" db="EMBL/GenBank/DDBJ databases">
        <title>Candidatus Galacturonibacter soehngenii shows hetero-acetogenic catabolism of galacturonic acid but lacks a canonical carbon monoxide dehydrogenase/acetyl-CoA synthase complex.</title>
        <authorList>
            <person name="Diender M."/>
            <person name="Stouten G.R."/>
            <person name="Petersen J.F."/>
            <person name="Nielsen P.H."/>
            <person name="Dueholm M.S."/>
            <person name="Pronk J.T."/>
            <person name="Van Loosdrecht M.C.M."/>
        </authorList>
    </citation>
    <scope>NUCLEOTIDE SEQUENCE [LARGE SCALE GENOMIC DNA]</scope>
    <source>
        <strain evidence="1">GalUA</strain>
    </source>
</reference>
<dbReference type="RefSeq" id="WP_151144472.1">
    <property type="nucleotide sequence ID" value="NZ_WAGX01000005.1"/>
</dbReference>
<gene>
    <name evidence="1" type="ORF">F7O84_09945</name>
</gene>
<protein>
    <submittedName>
        <fullName evidence="1">Uncharacterized protein</fullName>
    </submittedName>
</protein>
<dbReference type="OrthoDB" id="370604at2"/>
<comment type="caution">
    <text evidence="1">The sequence shown here is derived from an EMBL/GenBank/DDBJ whole genome shotgun (WGS) entry which is preliminary data.</text>
</comment>
<reference evidence="1 2" key="1">
    <citation type="submission" date="2019-09" db="EMBL/GenBank/DDBJ databases">
        <authorList>
            <person name="Valk L.C."/>
        </authorList>
    </citation>
    <scope>NUCLEOTIDE SEQUENCE [LARGE SCALE GENOMIC DNA]</scope>
    <source>
        <strain evidence="1">GalUA</strain>
    </source>
</reference>
<proteinExistence type="predicted"/>
<organism evidence="1 2">
    <name type="scientific">Candidatus Galacturonatibacter soehngenii</name>
    <dbReference type="NCBI Taxonomy" id="2307010"/>
    <lineage>
        <taxon>Bacteria</taxon>
        <taxon>Bacillati</taxon>
        <taxon>Bacillota</taxon>
        <taxon>Clostridia</taxon>
        <taxon>Lachnospirales</taxon>
        <taxon>Lachnospiraceae</taxon>
        <taxon>Candidatus Galacturonatibacter</taxon>
    </lineage>
</organism>
<evidence type="ECO:0000313" key="2">
    <source>
        <dbReference type="Proteomes" id="UP000461768"/>
    </source>
</evidence>
<dbReference type="EMBL" id="WAGX01000005">
    <property type="protein sequence ID" value="KAB1437899.1"/>
    <property type="molecule type" value="Genomic_DNA"/>
</dbReference>
<evidence type="ECO:0000313" key="1">
    <source>
        <dbReference type="EMBL" id="KAB1437899.1"/>
    </source>
</evidence>
<keyword evidence="2" id="KW-1185">Reference proteome</keyword>
<name>A0A7V7UBS7_9FIRM</name>
<dbReference type="Proteomes" id="UP000461768">
    <property type="component" value="Unassembled WGS sequence"/>
</dbReference>